<dbReference type="SUPFAM" id="SSF81345">
    <property type="entry name" value="ABC transporter involved in vitamin B12 uptake, BtuC"/>
    <property type="match status" value="1"/>
</dbReference>
<evidence type="ECO:0000256" key="2">
    <source>
        <dbReference type="ARBA" id="ARBA00008034"/>
    </source>
</evidence>
<dbReference type="CDD" id="cd06550">
    <property type="entry name" value="TM_ABC_iron-siderophores_like"/>
    <property type="match status" value="1"/>
</dbReference>
<evidence type="ECO:0000313" key="10">
    <source>
        <dbReference type="EMBL" id="RKQ88849.1"/>
    </source>
</evidence>
<comment type="similarity">
    <text evidence="2 8">Belongs to the ABC-3 integral membrane protein family.</text>
</comment>
<keyword evidence="11" id="KW-1185">Reference proteome</keyword>
<keyword evidence="3 8" id="KW-0813">Transport</keyword>
<dbReference type="GO" id="GO:0043190">
    <property type="term" value="C:ATP-binding cassette (ABC) transporter complex"/>
    <property type="evidence" value="ECO:0007669"/>
    <property type="project" value="InterPro"/>
</dbReference>
<organism evidence="10 11">
    <name type="scientific">Brockia lithotrophica</name>
    <dbReference type="NCBI Taxonomy" id="933949"/>
    <lineage>
        <taxon>Bacteria</taxon>
        <taxon>Bacillati</taxon>
        <taxon>Bacillota</taxon>
        <taxon>Bacilli</taxon>
        <taxon>Bacillales</taxon>
        <taxon>Bacillales Family X. Incertae Sedis</taxon>
        <taxon>Brockia</taxon>
    </lineage>
</organism>
<evidence type="ECO:0000313" key="11">
    <source>
        <dbReference type="Proteomes" id="UP000267019"/>
    </source>
</evidence>
<feature type="transmembrane region" description="Helical" evidence="9">
    <location>
        <begin position="226"/>
        <end position="247"/>
    </location>
</feature>
<evidence type="ECO:0000256" key="6">
    <source>
        <dbReference type="ARBA" id="ARBA00022989"/>
    </source>
</evidence>
<feature type="transmembrane region" description="Helical" evidence="9">
    <location>
        <begin position="58"/>
        <end position="75"/>
    </location>
</feature>
<dbReference type="PANTHER" id="PTHR30477:SF8">
    <property type="entry name" value="METAL TRANSPORT SYSTEM MEMBRANE PROTEIN CT_070-RELATED"/>
    <property type="match status" value="1"/>
</dbReference>
<dbReference type="GO" id="GO:0010043">
    <property type="term" value="P:response to zinc ion"/>
    <property type="evidence" value="ECO:0007669"/>
    <property type="project" value="TreeGrafter"/>
</dbReference>
<evidence type="ECO:0000256" key="1">
    <source>
        <dbReference type="ARBA" id="ARBA00004651"/>
    </source>
</evidence>
<dbReference type="InterPro" id="IPR037294">
    <property type="entry name" value="ABC_BtuC-like"/>
</dbReference>
<dbReference type="InterPro" id="IPR001626">
    <property type="entry name" value="ABC_TroCD"/>
</dbReference>
<evidence type="ECO:0000256" key="7">
    <source>
        <dbReference type="ARBA" id="ARBA00023136"/>
    </source>
</evidence>
<dbReference type="AlphaFoldDB" id="A0A660L7L7"/>
<dbReference type="Pfam" id="PF00950">
    <property type="entry name" value="ABC-3"/>
    <property type="match status" value="1"/>
</dbReference>
<comment type="subcellular location">
    <subcellularLocation>
        <location evidence="1 8">Cell membrane</location>
        <topology evidence="1 8">Multi-pass membrane protein</topology>
    </subcellularLocation>
</comment>
<dbReference type="Proteomes" id="UP000267019">
    <property type="component" value="Unassembled WGS sequence"/>
</dbReference>
<keyword evidence="6 9" id="KW-1133">Transmembrane helix</keyword>
<feature type="transmembrane region" description="Helical" evidence="9">
    <location>
        <begin position="142"/>
        <end position="161"/>
    </location>
</feature>
<dbReference type="EMBL" id="RBIJ01000001">
    <property type="protein sequence ID" value="RKQ88849.1"/>
    <property type="molecule type" value="Genomic_DNA"/>
</dbReference>
<dbReference type="Gene3D" id="1.10.3470.10">
    <property type="entry name" value="ABC transporter involved in vitamin B12 uptake, BtuC"/>
    <property type="match status" value="1"/>
</dbReference>
<reference evidence="10 11" key="1">
    <citation type="submission" date="2018-10" db="EMBL/GenBank/DDBJ databases">
        <title>Genomic Encyclopedia of Type Strains, Phase IV (KMG-IV): sequencing the most valuable type-strain genomes for metagenomic binning, comparative biology and taxonomic classification.</title>
        <authorList>
            <person name="Goeker M."/>
        </authorList>
    </citation>
    <scope>NUCLEOTIDE SEQUENCE [LARGE SCALE GENOMIC DNA]</scope>
    <source>
        <strain evidence="10 11">DSM 22653</strain>
    </source>
</reference>
<feature type="transmembrane region" description="Helical" evidence="9">
    <location>
        <begin position="87"/>
        <end position="108"/>
    </location>
</feature>
<dbReference type="RefSeq" id="WP_245956441.1">
    <property type="nucleotide sequence ID" value="NZ_RBIJ01000001.1"/>
</dbReference>
<gene>
    <name evidence="10" type="ORF">C7438_0496</name>
</gene>
<sequence length="306" mass="32350">MADALWVTLAAVLVAAASGLMGTFLVLRRLSMVGDAISHTVLLGVIAAFLLTKSMGNVEMLLGAALAGILTVLLIRLLESGGVAGDAAIGVTFTTLFALGVVLVSHFAKSVHIDLQHVLFGEIAYVPWDRLFWRDVDLGPKAVWTMGGVFLADLLFVLAFFKELRVLSFDPTFARLSGIPVSALHYAYMLLLSLTIVVAFDAVGAILTVAMLVVPPATAHLLFDRLEGVLVGSVVLGAVGGILGYLLASLWDVSLSGMMSVVEGACFAAAVLFAPRHGVLARRRFRRASSGQDVHTGRGRDTTYAA</sequence>
<feature type="transmembrane region" description="Helical" evidence="9">
    <location>
        <begin position="253"/>
        <end position="274"/>
    </location>
</feature>
<evidence type="ECO:0000256" key="3">
    <source>
        <dbReference type="ARBA" id="ARBA00022448"/>
    </source>
</evidence>
<keyword evidence="4" id="KW-1003">Cell membrane</keyword>
<keyword evidence="5 8" id="KW-0812">Transmembrane</keyword>
<evidence type="ECO:0000256" key="9">
    <source>
        <dbReference type="SAM" id="Phobius"/>
    </source>
</evidence>
<proteinExistence type="inferred from homology"/>
<evidence type="ECO:0000256" key="8">
    <source>
        <dbReference type="RuleBase" id="RU003943"/>
    </source>
</evidence>
<feature type="transmembrane region" description="Helical" evidence="9">
    <location>
        <begin position="186"/>
        <end position="214"/>
    </location>
</feature>
<accession>A0A660L7L7</accession>
<evidence type="ECO:0000256" key="4">
    <source>
        <dbReference type="ARBA" id="ARBA00022475"/>
    </source>
</evidence>
<name>A0A660L7L7_9BACL</name>
<comment type="caution">
    <text evidence="10">The sequence shown here is derived from an EMBL/GenBank/DDBJ whole genome shotgun (WGS) entry which is preliminary data.</text>
</comment>
<feature type="transmembrane region" description="Helical" evidence="9">
    <location>
        <begin position="32"/>
        <end position="51"/>
    </location>
</feature>
<dbReference type="PANTHER" id="PTHR30477">
    <property type="entry name" value="ABC-TRANSPORTER METAL-BINDING PROTEIN"/>
    <property type="match status" value="1"/>
</dbReference>
<evidence type="ECO:0000256" key="5">
    <source>
        <dbReference type="ARBA" id="ARBA00022692"/>
    </source>
</evidence>
<protein>
    <submittedName>
        <fullName evidence="10">Manganese/zinc/iron transport system permease protein</fullName>
    </submittedName>
</protein>
<dbReference type="GO" id="GO:0055085">
    <property type="term" value="P:transmembrane transport"/>
    <property type="evidence" value="ECO:0007669"/>
    <property type="project" value="InterPro"/>
</dbReference>
<keyword evidence="7 9" id="KW-0472">Membrane</keyword>